<sequence length="323" mass="36978">MTPIETHFRRVQRTATVQVAAFSYSISTKGKNTVKRYGRSGTIIEGLSSASSQEGSESITEASVQDSKGETPTNAVAKEPLKCLIFKVPAHVREVDERAYNPKVVSIGPFHHDEPGLRFMEAQKLRFYNRLLQKYEGLLGKDMEEPIFETRWMLPTIAHDLLMLENQLPMFVLQKIFELTTIKREPTLNMLALQFFVPLRPRKDKLKTDILETKGKYPHLLALFHSTFISRDHKKQPSLVKGVKDLVDTIEDIDILRDAGIIKQVKGGNEEVVNLLNSLSKHLEFDIDDCCITEKIEVVNRFYRSKWFRVLFILVLSKIGYLG</sequence>
<name>A0AAW0IGB5_QUESU</name>
<evidence type="ECO:0000256" key="1">
    <source>
        <dbReference type="SAM" id="MobiDB-lite"/>
    </source>
</evidence>
<evidence type="ECO:0000313" key="3">
    <source>
        <dbReference type="Proteomes" id="UP000237347"/>
    </source>
</evidence>
<feature type="region of interest" description="Disordered" evidence="1">
    <location>
        <begin position="48"/>
        <end position="73"/>
    </location>
</feature>
<feature type="compositionally biased region" description="Polar residues" evidence="1">
    <location>
        <begin position="59"/>
        <end position="73"/>
    </location>
</feature>
<dbReference type="InterPro" id="IPR004158">
    <property type="entry name" value="DUF247_pln"/>
</dbReference>
<evidence type="ECO:0000313" key="2">
    <source>
        <dbReference type="EMBL" id="KAK7813428.1"/>
    </source>
</evidence>
<reference evidence="2 3" key="1">
    <citation type="journal article" date="2018" name="Sci. Data">
        <title>The draft genome sequence of cork oak.</title>
        <authorList>
            <person name="Ramos A.M."/>
            <person name="Usie A."/>
            <person name="Barbosa P."/>
            <person name="Barros P.M."/>
            <person name="Capote T."/>
            <person name="Chaves I."/>
            <person name="Simoes F."/>
            <person name="Abreu I."/>
            <person name="Carrasquinho I."/>
            <person name="Faro C."/>
            <person name="Guimaraes J.B."/>
            <person name="Mendonca D."/>
            <person name="Nobrega F."/>
            <person name="Rodrigues L."/>
            <person name="Saibo N.J.M."/>
            <person name="Varela M.C."/>
            <person name="Egas C."/>
            <person name="Matos J."/>
            <person name="Miguel C.M."/>
            <person name="Oliveira M.M."/>
            <person name="Ricardo C.P."/>
            <person name="Goncalves S."/>
        </authorList>
    </citation>
    <scope>NUCLEOTIDE SEQUENCE [LARGE SCALE GENOMIC DNA]</scope>
    <source>
        <strain evidence="3">cv. HL8</strain>
    </source>
</reference>
<dbReference type="PANTHER" id="PTHR31170:SF25">
    <property type="entry name" value="BNAA09G04570D PROTEIN"/>
    <property type="match status" value="1"/>
</dbReference>
<dbReference type="AlphaFoldDB" id="A0AAW0IGB5"/>
<comment type="caution">
    <text evidence="2">The sequence shown here is derived from an EMBL/GenBank/DDBJ whole genome shotgun (WGS) entry which is preliminary data.</text>
</comment>
<protein>
    <submittedName>
        <fullName evidence="2">Upf0481 protein</fullName>
    </submittedName>
</protein>
<accession>A0AAW0IGB5</accession>
<dbReference type="Proteomes" id="UP000237347">
    <property type="component" value="Unassembled WGS sequence"/>
</dbReference>
<dbReference type="EMBL" id="PKMF04001256">
    <property type="protein sequence ID" value="KAK7813428.1"/>
    <property type="molecule type" value="Genomic_DNA"/>
</dbReference>
<keyword evidence="3" id="KW-1185">Reference proteome</keyword>
<gene>
    <name evidence="2" type="ORF">CFP56_005257</name>
</gene>
<organism evidence="2 3">
    <name type="scientific">Quercus suber</name>
    <name type="common">Cork oak</name>
    <dbReference type="NCBI Taxonomy" id="58331"/>
    <lineage>
        <taxon>Eukaryota</taxon>
        <taxon>Viridiplantae</taxon>
        <taxon>Streptophyta</taxon>
        <taxon>Embryophyta</taxon>
        <taxon>Tracheophyta</taxon>
        <taxon>Spermatophyta</taxon>
        <taxon>Magnoliopsida</taxon>
        <taxon>eudicotyledons</taxon>
        <taxon>Gunneridae</taxon>
        <taxon>Pentapetalae</taxon>
        <taxon>rosids</taxon>
        <taxon>fabids</taxon>
        <taxon>Fagales</taxon>
        <taxon>Fagaceae</taxon>
        <taxon>Quercus</taxon>
    </lineage>
</organism>
<proteinExistence type="predicted"/>
<dbReference type="PANTHER" id="PTHR31170">
    <property type="entry name" value="BNAC04G53230D PROTEIN"/>
    <property type="match status" value="1"/>
</dbReference>
<feature type="compositionally biased region" description="Low complexity" evidence="1">
    <location>
        <begin position="48"/>
        <end position="58"/>
    </location>
</feature>
<dbReference type="Pfam" id="PF03140">
    <property type="entry name" value="DUF247"/>
    <property type="match status" value="3"/>
</dbReference>